<name>A0A430HSK2_9BURK</name>
<dbReference type="EMBL" id="RXLQ01000002">
    <property type="protein sequence ID" value="RSZ60459.1"/>
    <property type="molecule type" value="Genomic_DNA"/>
</dbReference>
<comment type="caution">
    <text evidence="2">The sequence shown here is derived from an EMBL/GenBank/DDBJ whole genome shotgun (WGS) entry which is preliminary data.</text>
</comment>
<keyword evidence="3" id="KW-1185">Reference proteome</keyword>
<protein>
    <submittedName>
        <fullName evidence="2">Uncharacterized protein</fullName>
    </submittedName>
</protein>
<sequence length="132" mass="14139">MAKQGPAAGAPAPSRHPGTPDGRYFVVAGRLWRSSDPGLAPDVRQQLVDQLMDARRQVGAARKAADADAERQARAAVDAAKRALGERGPVWWTDGAPDFNRRMVANTPYAAWYAGLTSDQNATVSPSSNERP</sequence>
<evidence type="ECO:0000256" key="1">
    <source>
        <dbReference type="SAM" id="MobiDB-lite"/>
    </source>
</evidence>
<evidence type="ECO:0000313" key="2">
    <source>
        <dbReference type="EMBL" id="RSZ60459.1"/>
    </source>
</evidence>
<feature type="compositionally biased region" description="Low complexity" evidence="1">
    <location>
        <begin position="1"/>
        <end position="13"/>
    </location>
</feature>
<feature type="region of interest" description="Disordered" evidence="1">
    <location>
        <begin position="1"/>
        <end position="21"/>
    </location>
</feature>
<evidence type="ECO:0000313" key="3">
    <source>
        <dbReference type="Proteomes" id="UP000278085"/>
    </source>
</evidence>
<dbReference type="OrthoDB" id="34459at2"/>
<dbReference type="Proteomes" id="UP000278085">
    <property type="component" value="Unassembled WGS sequence"/>
</dbReference>
<reference evidence="2 3" key="1">
    <citation type="submission" date="2018-12" db="EMBL/GenBank/DDBJ databases">
        <authorList>
            <person name="Yang E."/>
        </authorList>
    </citation>
    <scope>NUCLEOTIDE SEQUENCE [LARGE SCALE GENOMIC DNA]</scope>
    <source>
        <strain evidence="2 3">SOD</strain>
    </source>
</reference>
<dbReference type="RefSeq" id="WP_126072869.1">
    <property type="nucleotide sequence ID" value="NZ_CP051166.1"/>
</dbReference>
<dbReference type="AlphaFoldDB" id="A0A430HSK2"/>
<accession>A0A430HSK2</accession>
<organism evidence="2 3">
    <name type="scientific">Massilia atriviolacea</name>
    <dbReference type="NCBI Taxonomy" id="2495579"/>
    <lineage>
        <taxon>Bacteria</taxon>
        <taxon>Pseudomonadati</taxon>
        <taxon>Pseudomonadota</taxon>
        <taxon>Betaproteobacteria</taxon>
        <taxon>Burkholderiales</taxon>
        <taxon>Oxalobacteraceae</taxon>
        <taxon>Telluria group</taxon>
        <taxon>Massilia</taxon>
    </lineage>
</organism>
<proteinExistence type="predicted"/>
<gene>
    <name evidence="2" type="ORF">EJB06_04925</name>
</gene>